<dbReference type="RefSeq" id="WP_093245300.1">
    <property type="nucleotide sequence ID" value="NZ_FNQF01000010.1"/>
</dbReference>
<feature type="domain" description="Bacterial sugar transferase" evidence="3">
    <location>
        <begin position="7"/>
        <end position="181"/>
    </location>
</feature>
<reference evidence="4 5" key="1">
    <citation type="submission" date="2016-10" db="EMBL/GenBank/DDBJ databases">
        <authorList>
            <person name="de Groot N.N."/>
        </authorList>
    </citation>
    <scope>NUCLEOTIDE SEQUENCE [LARGE SCALE GENOMIC DNA]</scope>
    <source>
        <strain evidence="4 5">DSM 23581</strain>
    </source>
</reference>
<keyword evidence="2" id="KW-0812">Transmembrane</keyword>
<evidence type="ECO:0000256" key="1">
    <source>
        <dbReference type="ARBA" id="ARBA00006464"/>
    </source>
</evidence>
<comment type="similarity">
    <text evidence="1">Belongs to the bacterial sugar transferase family.</text>
</comment>
<dbReference type="GO" id="GO:0016780">
    <property type="term" value="F:phosphotransferase activity, for other substituted phosphate groups"/>
    <property type="evidence" value="ECO:0007669"/>
    <property type="project" value="TreeGrafter"/>
</dbReference>
<gene>
    <name evidence="4" type="ORF">SAMN05421540_11036</name>
</gene>
<protein>
    <submittedName>
        <fullName evidence="4">Sugar transferase involved in LPS biosynthesis (Colanic, teichoic acid)</fullName>
    </submittedName>
</protein>
<dbReference type="Pfam" id="PF02397">
    <property type="entry name" value="Bac_transf"/>
    <property type="match status" value="1"/>
</dbReference>
<sequence>MYKTILKPLFDFLAALVGLVLLSPIFIIVMIGLAIANNGKPFFFQRRPGKNERIFSIIKFKTMNDKKDAKGELLPDADRLTGIGSFVRKTSLDEIPQLLNVLKGDMSLVGPRPLLPQYLPLYSEEQKKRHWVRPGITGWAQVNGRNAISWEQKFTFDVWYVDHQSFSLDLKIFFLTMKKVLISEGVSQDGQATAEAFKGNDKLDNRH</sequence>
<dbReference type="PANTHER" id="PTHR30576:SF8">
    <property type="entry name" value="UNDECAPRENYL-PHOSPHATE GALACTOSE PHOSPHOTRANSFERASE"/>
    <property type="match status" value="1"/>
</dbReference>
<dbReference type="PANTHER" id="PTHR30576">
    <property type="entry name" value="COLANIC BIOSYNTHESIS UDP-GLUCOSE LIPID CARRIER TRANSFERASE"/>
    <property type="match status" value="1"/>
</dbReference>
<name>A0A1H4D9T9_9FLAO</name>
<keyword evidence="2" id="KW-0472">Membrane</keyword>
<evidence type="ECO:0000259" key="3">
    <source>
        <dbReference type="Pfam" id="PF02397"/>
    </source>
</evidence>
<dbReference type="EMBL" id="FNQF01000010">
    <property type="protein sequence ID" value="SEA69563.1"/>
    <property type="molecule type" value="Genomic_DNA"/>
</dbReference>
<accession>A0A1H4D9T9</accession>
<keyword evidence="4" id="KW-0808">Transferase</keyword>
<dbReference type="STRING" id="908615.SAMN05421540_11036"/>
<dbReference type="AlphaFoldDB" id="A0A1H4D9T9"/>
<proteinExistence type="inferred from homology"/>
<dbReference type="InterPro" id="IPR003362">
    <property type="entry name" value="Bact_transf"/>
</dbReference>
<feature type="transmembrane region" description="Helical" evidence="2">
    <location>
        <begin position="12"/>
        <end position="36"/>
    </location>
</feature>
<evidence type="ECO:0000313" key="5">
    <source>
        <dbReference type="Proteomes" id="UP000198820"/>
    </source>
</evidence>
<organism evidence="4 5">
    <name type="scientific">Psychroflexus halocasei</name>
    <dbReference type="NCBI Taxonomy" id="908615"/>
    <lineage>
        <taxon>Bacteria</taxon>
        <taxon>Pseudomonadati</taxon>
        <taxon>Bacteroidota</taxon>
        <taxon>Flavobacteriia</taxon>
        <taxon>Flavobacteriales</taxon>
        <taxon>Flavobacteriaceae</taxon>
        <taxon>Psychroflexus</taxon>
    </lineage>
</organism>
<evidence type="ECO:0000313" key="4">
    <source>
        <dbReference type="EMBL" id="SEA69563.1"/>
    </source>
</evidence>
<evidence type="ECO:0000256" key="2">
    <source>
        <dbReference type="SAM" id="Phobius"/>
    </source>
</evidence>
<keyword evidence="5" id="KW-1185">Reference proteome</keyword>
<dbReference type="Proteomes" id="UP000198820">
    <property type="component" value="Unassembled WGS sequence"/>
</dbReference>
<keyword evidence="2" id="KW-1133">Transmembrane helix</keyword>